<protein>
    <submittedName>
        <fullName evidence="1">Uncharacterized protein</fullName>
    </submittedName>
</protein>
<proteinExistence type="predicted"/>
<reference evidence="1" key="2">
    <citation type="journal article" date="2015" name="Fish Shellfish Immunol.">
        <title>Early steps in the European eel (Anguilla anguilla)-Vibrio vulnificus interaction in the gills: Role of the RtxA13 toxin.</title>
        <authorList>
            <person name="Callol A."/>
            <person name="Pajuelo D."/>
            <person name="Ebbesson L."/>
            <person name="Teles M."/>
            <person name="MacKenzie S."/>
            <person name="Amaro C."/>
        </authorList>
    </citation>
    <scope>NUCLEOTIDE SEQUENCE</scope>
</reference>
<name>A0A0E9RKJ7_ANGAN</name>
<evidence type="ECO:0000313" key="1">
    <source>
        <dbReference type="EMBL" id="JAH28858.1"/>
    </source>
</evidence>
<reference evidence="1" key="1">
    <citation type="submission" date="2014-11" db="EMBL/GenBank/DDBJ databases">
        <authorList>
            <person name="Amaro Gonzalez C."/>
        </authorList>
    </citation>
    <scope>NUCLEOTIDE SEQUENCE</scope>
</reference>
<organism evidence="1">
    <name type="scientific">Anguilla anguilla</name>
    <name type="common">European freshwater eel</name>
    <name type="synonym">Muraena anguilla</name>
    <dbReference type="NCBI Taxonomy" id="7936"/>
    <lineage>
        <taxon>Eukaryota</taxon>
        <taxon>Metazoa</taxon>
        <taxon>Chordata</taxon>
        <taxon>Craniata</taxon>
        <taxon>Vertebrata</taxon>
        <taxon>Euteleostomi</taxon>
        <taxon>Actinopterygii</taxon>
        <taxon>Neopterygii</taxon>
        <taxon>Teleostei</taxon>
        <taxon>Anguilliformes</taxon>
        <taxon>Anguillidae</taxon>
        <taxon>Anguilla</taxon>
    </lineage>
</organism>
<accession>A0A0E9RKJ7</accession>
<dbReference type="AlphaFoldDB" id="A0A0E9RKJ7"/>
<dbReference type="EMBL" id="GBXM01079719">
    <property type="protein sequence ID" value="JAH28858.1"/>
    <property type="molecule type" value="Transcribed_RNA"/>
</dbReference>
<sequence>MQISPDPLCPHQGLSLHGPLF</sequence>